<evidence type="ECO:0000313" key="2">
    <source>
        <dbReference type="Proteomes" id="UP000011280"/>
    </source>
</evidence>
<dbReference type="EMBL" id="CP002818">
    <property type="protein sequence ID" value="AGE73543.1"/>
    <property type="molecule type" value="Genomic_DNA"/>
</dbReference>
<name>M1ID12_9CREN</name>
<dbReference type="AlphaFoldDB" id="M1ID12"/>
<proteinExistence type="predicted"/>
<sequence>MRLKSVLRSYPAETLVKIYLDKIEQEDGVVIPPFPHLLKFLHVKHGTSTIFSNFT</sequence>
<organism evidence="2">
    <name type="scientific">Sulfolobus acidocaldarius Ron12/I</name>
    <dbReference type="NCBI Taxonomy" id="1028567"/>
    <lineage>
        <taxon>Archaea</taxon>
        <taxon>Thermoproteota</taxon>
        <taxon>Thermoprotei</taxon>
        <taxon>Sulfolobales</taxon>
        <taxon>Sulfolobaceae</taxon>
        <taxon>Sulfolobus</taxon>
    </lineage>
</organism>
<gene>
    <name evidence="1" type="ORF">SacRon12I_06535</name>
</gene>
<reference evidence="1 2" key="1">
    <citation type="journal article" date="2012" name="ISME J.">
        <title>Genomic evidence of rapid, global-scale gene flow in a Sulfolobus species.</title>
        <authorList>
            <person name="Mao D."/>
            <person name="Grogan D."/>
        </authorList>
    </citation>
    <scope>NUCLEOTIDE SEQUENCE [LARGE SCALE GENOMIC DNA]</scope>
    <source>
        <strain evidence="1 2">Ron12/I</strain>
    </source>
</reference>
<dbReference type="Proteomes" id="UP000011280">
    <property type="component" value="Chromosome"/>
</dbReference>
<accession>M1ID12</accession>
<evidence type="ECO:0000313" key="1">
    <source>
        <dbReference type="EMBL" id="AGE73543.1"/>
    </source>
</evidence>
<dbReference type="HOGENOM" id="CLU_3021133_0_0_2"/>
<protein>
    <submittedName>
        <fullName evidence="1">Uncharacterized protein</fullName>
    </submittedName>
</protein>
<dbReference type="KEGG" id="sacr:SacRon12I_06535"/>